<evidence type="ECO:0000313" key="6">
    <source>
        <dbReference type="Proteomes" id="UP000640725"/>
    </source>
</evidence>
<dbReference type="Gene3D" id="2.110.10.10">
    <property type="entry name" value="Hemopexin-like domain"/>
    <property type="match status" value="2"/>
</dbReference>
<dbReference type="PANTHER" id="PTHR10201">
    <property type="entry name" value="MATRIX METALLOPROTEINASE"/>
    <property type="match status" value="1"/>
</dbReference>
<dbReference type="InterPro" id="IPR022829">
    <property type="entry name" value="DHNA_CoA_hydrolase"/>
</dbReference>
<dbReference type="HAMAP" id="MF_02101">
    <property type="entry name" value="DHNA_CoA_hydrolase"/>
    <property type="match status" value="1"/>
</dbReference>
<dbReference type="PANTHER" id="PTHR10201:SF323">
    <property type="entry name" value="MATRIX METALLOPROTEINASE-21"/>
    <property type="match status" value="1"/>
</dbReference>
<protein>
    <recommendedName>
        <fullName evidence="4">1,4-dihydroxy-2-naphthoyl-CoA hydrolase</fullName>
        <shortName evidence="4">DHNA-CoA hydrolase</shortName>
        <ecNumber evidence="4">3.1.2.28</ecNumber>
    </recommendedName>
    <alternativeName>
        <fullName evidence="4">DHNA-CoA thioesterase</fullName>
    </alternativeName>
</protein>
<dbReference type="Pfam" id="PF00045">
    <property type="entry name" value="Hemopexin"/>
    <property type="match status" value="4"/>
</dbReference>
<dbReference type="CDD" id="cd00586">
    <property type="entry name" value="4HBT"/>
    <property type="match status" value="1"/>
</dbReference>
<dbReference type="EC" id="3.1.2.28" evidence="4"/>
<keyword evidence="6" id="KW-1185">Reference proteome</keyword>
<dbReference type="InterPro" id="IPR029069">
    <property type="entry name" value="HotDog_dom_sf"/>
</dbReference>
<organism evidence="5 6">
    <name type="scientific">Planktothrix mougeotii LEGE 06226</name>
    <dbReference type="NCBI Taxonomy" id="1828728"/>
    <lineage>
        <taxon>Bacteria</taxon>
        <taxon>Bacillati</taxon>
        <taxon>Cyanobacteriota</taxon>
        <taxon>Cyanophyceae</taxon>
        <taxon>Oscillatoriophycideae</taxon>
        <taxon>Oscillatoriales</taxon>
        <taxon>Microcoleaceae</taxon>
        <taxon>Planktothrix</taxon>
    </lineage>
</organism>
<evidence type="ECO:0000256" key="4">
    <source>
        <dbReference type="HAMAP-Rule" id="MF_02101"/>
    </source>
</evidence>
<evidence type="ECO:0000256" key="2">
    <source>
        <dbReference type="ARBA" id="ARBA00022801"/>
    </source>
</evidence>
<dbReference type="SUPFAM" id="SSF50923">
    <property type="entry name" value="Hemopexin-like domain"/>
    <property type="match status" value="1"/>
</dbReference>
<dbReference type="CDD" id="cd00094">
    <property type="entry name" value="HX"/>
    <property type="match status" value="1"/>
</dbReference>
<comment type="similarity">
    <text evidence="4">Belongs to the 4-hydroxybenzoyl-CoA thioesterase family. DHNA-CoA hydrolase subfamily.</text>
</comment>
<feature type="active site" evidence="4">
    <location>
        <position position="15"/>
    </location>
</feature>
<sequence length="351" mass="40648">MTYIYSRIVRFQDTDAAGVVYFTNILAMCHEAYEASLTTAEIDIKNFFINPDSAIPVVHATVDFRFPLYCGDQIWIESNPELINETSFKIKYKVVLKSSDQLIAQGSTKHICIDPKTRQRKPLPAEILNWLDLGKARFLMADLDTVLTWKDGNAYFLKGNQYINYNLAHHCIESGYPKKIQQGIGASFPESFHHGIDAGLLWNNGKAFFFKENEYIRFDLYQNRVEPGYPQRLNSGNWLGWPSHFYQGIDAAVLWNNGKAYFFKGDEYIQYDIYKEMTDRGYPKKIKDGLGKEWPLKFTEGIDAAVTLHDQKAFLFKEDQYIVYDINQGSIEPGHPKKINETWSIFYCKPR</sequence>
<dbReference type="SMART" id="SM00120">
    <property type="entry name" value="HX"/>
    <property type="match status" value="4"/>
</dbReference>
<dbReference type="InterPro" id="IPR018487">
    <property type="entry name" value="Hemopexin-like_repeat"/>
</dbReference>
<dbReference type="Gene3D" id="3.10.129.10">
    <property type="entry name" value="Hotdog Thioesterase"/>
    <property type="match status" value="1"/>
</dbReference>
<dbReference type="EMBL" id="JADEWU010000108">
    <property type="protein sequence ID" value="MBE9146563.1"/>
    <property type="molecule type" value="Genomic_DNA"/>
</dbReference>
<gene>
    <name evidence="5" type="ORF">IQ236_25550</name>
</gene>
<comment type="catalytic activity">
    <reaction evidence="4">
        <text>1,4-dihydroxy-2-naphthoyl-CoA + H2O = 1,4-dihydroxy-2-naphthoate + CoA + H(+)</text>
        <dbReference type="Rhea" id="RHEA:26309"/>
        <dbReference type="ChEBI" id="CHEBI:11173"/>
        <dbReference type="ChEBI" id="CHEBI:15377"/>
        <dbReference type="ChEBI" id="CHEBI:15378"/>
        <dbReference type="ChEBI" id="CHEBI:57287"/>
        <dbReference type="ChEBI" id="CHEBI:58897"/>
        <dbReference type="EC" id="3.1.2.28"/>
    </reaction>
</comment>
<comment type="function">
    <text evidence="4">Catalyzes the hydrolysis of 1,4-dihydroxy-2-naphthoyl-CoA (DHNA-CoA) to 1,4-dihydroxy-2-naphthoate (DHNA), a reaction involved in phylloquinone (vitamin K1) biosynthesis.</text>
</comment>
<dbReference type="PROSITE" id="PS51642">
    <property type="entry name" value="HEMOPEXIN_2"/>
    <property type="match status" value="4"/>
</dbReference>
<comment type="pathway">
    <text evidence="4">Quinol/quinone metabolism; 1,4-dihydroxy-2-naphthoate biosynthesis; 1,4-dihydroxy-2-naphthoate from chorismate: step 7/7.</text>
</comment>
<keyword evidence="2 4" id="KW-0378">Hydrolase</keyword>
<dbReference type="Pfam" id="PF13279">
    <property type="entry name" value="4HBT_2"/>
    <property type="match status" value="1"/>
</dbReference>
<name>A0ABR9UJC4_9CYAN</name>
<dbReference type="SUPFAM" id="SSF54637">
    <property type="entry name" value="Thioesterase/thiol ester dehydrase-isomerase"/>
    <property type="match status" value="1"/>
</dbReference>
<proteinExistence type="inferred from homology"/>
<keyword evidence="3" id="KW-0482">Metalloprotease</keyword>
<comment type="caution">
    <text evidence="5">The sequence shown here is derived from an EMBL/GenBank/DDBJ whole genome shotgun (WGS) entry which is preliminary data.</text>
</comment>
<dbReference type="InterPro" id="IPR000585">
    <property type="entry name" value="Hemopexin-like_dom"/>
</dbReference>
<keyword evidence="3" id="KW-0645">Protease</keyword>
<comment type="pathway">
    <text evidence="4">Cofactor biosynthesis; phylloquinone biosynthesis.</text>
</comment>
<accession>A0ABR9UJC4</accession>
<keyword evidence="1" id="KW-0677">Repeat</keyword>
<evidence type="ECO:0000313" key="5">
    <source>
        <dbReference type="EMBL" id="MBE9146563.1"/>
    </source>
</evidence>
<dbReference type="RefSeq" id="WP_193871883.1">
    <property type="nucleotide sequence ID" value="NZ_JADEWU010000108.1"/>
</dbReference>
<reference evidence="5 6" key="1">
    <citation type="submission" date="2020-10" db="EMBL/GenBank/DDBJ databases">
        <authorList>
            <person name="Castelo-Branco R."/>
            <person name="Eusebio N."/>
            <person name="Adriana R."/>
            <person name="Vieira A."/>
            <person name="Brugerolle De Fraissinette N."/>
            <person name="Rezende De Castro R."/>
            <person name="Schneider M.P."/>
            <person name="Vasconcelos V."/>
            <person name="Leao P.N."/>
        </authorList>
    </citation>
    <scope>NUCLEOTIDE SEQUENCE [LARGE SCALE GENOMIC DNA]</scope>
    <source>
        <strain evidence="5 6">LEGE 06226</strain>
    </source>
</reference>
<dbReference type="Proteomes" id="UP000640725">
    <property type="component" value="Unassembled WGS sequence"/>
</dbReference>
<evidence type="ECO:0000256" key="1">
    <source>
        <dbReference type="ARBA" id="ARBA00022737"/>
    </source>
</evidence>
<evidence type="ECO:0000256" key="3">
    <source>
        <dbReference type="ARBA" id="ARBA00023049"/>
    </source>
</evidence>
<dbReference type="InterPro" id="IPR036375">
    <property type="entry name" value="Hemopexin-like_dom_sf"/>
</dbReference>